<dbReference type="EC" id="2.7.7.6" evidence="11"/>
<comment type="caution">
    <text evidence="14">The sequence shown here is derived from an EMBL/GenBank/DDBJ whole genome shotgun (WGS) entry which is preliminary data.</text>
</comment>
<dbReference type="Proteomes" id="UP000315496">
    <property type="component" value="Chromosome 5"/>
</dbReference>
<proteinExistence type="inferred from homology"/>
<evidence type="ECO:0000256" key="3">
    <source>
        <dbReference type="ARBA" id="ARBA00022478"/>
    </source>
</evidence>
<dbReference type="Pfam" id="PF04997">
    <property type="entry name" value="RNA_pol_Rpb1_1"/>
    <property type="match status" value="1"/>
</dbReference>
<evidence type="ECO:0000256" key="4">
    <source>
        <dbReference type="ARBA" id="ARBA00022679"/>
    </source>
</evidence>
<evidence type="ECO:0000256" key="12">
    <source>
        <dbReference type="SAM" id="MobiDB-lite"/>
    </source>
</evidence>
<dbReference type="EMBL" id="VDLU01000005">
    <property type="protein sequence ID" value="TNJ26552.1"/>
    <property type="molecule type" value="Genomic_DNA"/>
</dbReference>
<evidence type="ECO:0000256" key="2">
    <source>
        <dbReference type="ARBA" id="ARBA00006460"/>
    </source>
</evidence>
<dbReference type="Gene3D" id="4.10.860.120">
    <property type="entry name" value="RNA polymerase II, clamp domain"/>
    <property type="match status" value="1"/>
</dbReference>
<dbReference type="Pfam" id="PF05000">
    <property type="entry name" value="RNA_pol_Rpb1_4"/>
    <property type="match status" value="1"/>
</dbReference>
<keyword evidence="6" id="KW-0479">Metal-binding</keyword>
<dbReference type="SMART" id="SM00663">
    <property type="entry name" value="RPOLA_N"/>
    <property type="match status" value="1"/>
</dbReference>
<protein>
    <recommendedName>
        <fullName evidence="11">DNA-directed RNA polymerase subunit</fullName>
        <ecNumber evidence="11">2.7.7.6</ecNumber>
    </recommendedName>
</protein>
<dbReference type="VEuPathDB" id="GiardiaDB:GMRT_16372"/>
<dbReference type="Gene3D" id="2.40.40.20">
    <property type="match status" value="1"/>
</dbReference>
<feature type="compositionally biased region" description="Acidic residues" evidence="12">
    <location>
        <begin position="1587"/>
        <end position="1609"/>
    </location>
</feature>
<dbReference type="Gene3D" id="1.10.274.100">
    <property type="entry name" value="RNA polymerase Rpb1, domain 3"/>
    <property type="match status" value="2"/>
</dbReference>
<dbReference type="GO" id="GO:0003899">
    <property type="term" value="F:DNA-directed RNA polymerase activity"/>
    <property type="evidence" value="ECO:0007669"/>
    <property type="project" value="UniProtKB-EC"/>
</dbReference>
<keyword evidence="4 11" id="KW-0808">Transferase</keyword>
<dbReference type="InterPro" id="IPR042102">
    <property type="entry name" value="RNA_pol_Rpb1_3_sf"/>
</dbReference>
<dbReference type="InterPro" id="IPR006592">
    <property type="entry name" value="RNA_pol_N"/>
</dbReference>
<dbReference type="Gene3D" id="3.30.1490.180">
    <property type="entry name" value="RNA polymerase ii"/>
    <property type="match status" value="1"/>
</dbReference>
<keyword evidence="9 11" id="KW-0804">Transcription</keyword>
<evidence type="ECO:0000256" key="6">
    <source>
        <dbReference type="ARBA" id="ARBA00022723"/>
    </source>
</evidence>
<evidence type="ECO:0000256" key="9">
    <source>
        <dbReference type="ARBA" id="ARBA00023163"/>
    </source>
</evidence>
<dbReference type="Pfam" id="PF04983">
    <property type="entry name" value="RNA_pol_Rpb1_3"/>
    <property type="match status" value="1"/>
</dbReference>
<keyword evidence="3 11" id="KW-0240">DNA-directed RNA polymerase</keyword>
<sequence>MNTAPIAAQLGPATFSMYTPADARMLAVCRITSAQALDHFGNVLQEGYYDPAMGPIGFNDVCTTCNQSWRYCPGHAGAIELPFPMFNVLHFSLVLKLIRAVCHSCHRLYLSDYQVILLETALLLIDAGRLEEAADLHRHLASGAAHISPEHLAELRNLAFEHLAEKPPIPLTSQLSQERYALVQCIFSKSRQRCPHCKALNIKFNGHQSLYITRVLDDGPAIYWPRDILQTIQKVVNTYPGLFSLLFGRPTYAKGSAFISRPGKLAGGYDRNDVQYRDYVAESGLDLPFPTYREPFSPDALFISTLLIPPNRQRPPVSFNDVMCDHPINVVIRDIIEAITEIRSLVSESRVDSALAQSAGKSGQLTTACRNLQRFLNIFIDGSTQRGTNKISTGIRQLLEKKAGLFRTNMMGKRGNYSGRSVIAPDANLNTNEIGIPDYFASRLTFPEPVCEYNVELLAQLVVNGPNYPGAAAVVDENGQTTYLEYLSIAERRSLADTLLIDVAGGDENQVRARLDQHGTRTVFRGLFRHPKVVHRHTLPGDYLFLNRQPTLHKHSIVGLRARILPGNARVIRFHFASCKGLNADFDGDECGVTKPQTFESAAEYGKLIDGDTQYTSVTSGEPIRGLIQDHIIGGIFLCAPGVFLGSGSFMQHVAVGCGITPRGESRELMLIGINALMNQNTTENPFSALPEYKYVGTAVQHVVHHPRRVTWAGPAPKTTVRSIIPRPFTQDYCPRRVSYSDTSASASSLANQRVSITTTHLDQKVTVVYDSSDHDAITIPQPTVVYPIPQWTGKAVVTTMLRYMARGRHFLNYTGSTKMPTDAWGPHAATESRVIIVDGELLTGFVDKQHISTAPRGLAHAIYELYGHETCGWFLSNYGRLATFVLQHRGFTCSLEDMLLSTQALQKRLQIYEYVLARGPTATAAFLHEYLSAAGLLSSLPEEDVAFLSKCNKAEVLSHEERQRLYGIFRASLSLDLTIDQRLDRTLSDEANKITSQLIKACCPGELILELHSARASCSTNGHLSDSIAGMSIRESYAERTRFRNTFVQRPFNSLAYMILSGARGSTVNLQMMTTCLGQQNLEGRRVPTTLTGKTLPSHIPYEHCGLLQGGFIYDCFLTGIRPSSFFFHCQAGREGLIDTAVKTAISGYLQRVLIKNLEGLSIAYDGTVRNSDGGIIQLLYGGDGIDTTKTSYLTQFDFVRQNAELYFNRFLPDLAYKGSDPIRQHAGERSRNFVETLHHGVVQNIRKYTKRYESYLKDGLLGNAEVVEPTQKERRSLASILACIYGGNPADYEGATGKEYYAYYRQFKELPASFLVSPYTHLGSTSTNFMSALREYLTKFSEDMSLFELIANFRYLEALAPPGTPAGIIAAQSTGEPSTQLTLNTFHLAGHGGVNATMGVPRLRELIMTNSQHTRTPVMTIPFRQRVKSRQAPNKELRDIPIDAAQTRSEAEKIVRTLRPLFFRDVATKVSLAEFISEQDNAVIYDVTISFVPVKALVETHLLRGDELADLVCRVLIRRIARALSKEVQQQRQRIESVRASTRLPEITEQAGVEKTNESQEPSEASRDSSSEQMNASSTSSAQSSEEDEDDDSETEEEEDEHPEVDDSELRIDLEQISETTRSFIDTWFVHEDVNIPSLGTPLVAVESIQLTLSSAANPTSRCPRARFRLKVVNEQQILALAVIDSTISSFALKQMGQIRRCFLRTEHTGQPFVDVEGDGLRSLYLLPSILIDFDKLYLNNVWGIYELYGIEAARNALLREVSRAFDAYHITVDERHLSILADYMTTSGVIRGMNRNELRKSSEELIKATFEAACSSLTSGALLGGRDSLTNPSGAACAGIMPRQGTGAFDLRYRCE</sequence>
<organism evidence="14 15">
    <name type="scientific">Giardia muris</name>
    <dbReference type="NCBI Taxonomy" id="5742"/>
    <lineage>
        <taxon>Eukaryota</taxon>
        <taxon>Metamonada</taxon>
        <taxon>Diplomonadida</taxon>
        <taxon>Hexamitidae</taxon>
        <taxon>Giardiinae</taxon>
        <taxon>Giardia</taxon>
    </lineage>
</organism>
<dbReference type="InterPro" id="IPR007081">
    <property type="entry name" value="RNA_pol_Rpb1_5"/>
</dbReference>
<name>A0A4Z1SLM4_GIAMU</name>
<evidence type="ECO:0000256" key="7">
    <source>
        <dbReference type="ARBA" id="ARBA00022833"/>
    </source>
</evidence>
<accession>A0A4Z1SLM4</accession>
<dbReference type="GO" id="GO:0046872">
    <property type="term" value="F:metal ion binding"/>
    <property type="evidence" value="ECO:0007669"/>
    <property type="project" value="UniProtKB-KW"/>
</dbReference>
<evidence type="ECO:0000256" key="11">
    <source>
        <dbReference type="RuleBase" id="RU004279"/>
    </source>
</evidence>
<dbReference type="Pfam" id="PF04998">
    <property type="entry name" value="RNA_pol_Rpb1_5"/>
    <property type="match status" value="1"/>
</dbReference>
<dbReference type="InterPro" id="IPR044893">
    <property type="entry name" value="RNA_pol_Rpb1_clamp_domain"/>
</dbReference>
<evidence type="ECO:0000259" key="13">
    <source>
        <dbReference type="SMART" id="SM00663"/>
    </source>
</evidence>
<dbReference type="InterPro" id="IPR007083">
    <property type="entry name" value="RNA_pol_Rpb1_4"/>
</dbReference>
<feature type="domain" description="RNA polymerase N-terminal" evidence="13">
    <location>
        <begin position="299"/>
        <end position="639"/>
    </location>
</feature>
<dbReference type="Gene3D" id="1.10.132.30">
    <property type="match status" value="1"/>
</dbReference>
<evidence type="ECO:0000256" key="8">
    <source>
        <dbReference type="ARBA" id="ARBA00022842"/>
    </source>
</evidence>
<dbReference type="OrthoDB" id="270392at2759"/>
<keyword evidence="10" id="KW-0539">Nucleus</keyword>
<reference evidence="14 15" key="1">
    <citation type="submission" date="2019-05" db="EMBL/GenBank/DDBJ databases">
        <title>The compact genome of Giardia muris reveals important steps in the evolution of intestinal protozoan parasites.</title>
        <authorList>
            <person name="Xu F."/>
            <person name="Jimenez-Gonzalez A."/>
            <person name="Einarsson E."/>
            <person name="Astvaldsson A."/>
            <person name="Peirasmaki D."/>
            <person name="Eckmann L."/>
            <person name="Andersson J.O."/>
            <person name="Svard S.G."/>
            <person name="Jerlstrom-Hultqvist J."/>
        </authorList>
    </citation>
    <scope>NUCLEOTIDE SEQUENCE [LARGE SCALE GENOMIC DNA]</scope>
    <source>
        <strain evidence="14 15">Roberts-Thomson</strain>
    </source>
</reference>
<dbReference type="Gene3D" id="6.20.50.80">
    <property type="match status" value="1"/>
</dbReference>
<dbReference type="InterPro" id="IPR015699">
    <property type="entry name" value="DNA-dir_RNA_pol1_lsu_N"/>
</dbReference>
<dbReference type="PANTHER" id="PTHR19376:SF11">
    <property type="entry name" value="DNA-DIRECTED RNA POLYMERASE I SUBUNIT RPA1"/>
    <property type="match status" value="1"/>
</dbReference>
<keyword evidence="8" id="KW-0460">Magnesium</keyword>
<comment type="subcellular location">
    <subcellularLocation>
        <location evidence="1">Nucleus</location>
    </subcellularLocation>
</comment>
<dbReference type="Gene3D" id="3.30.70.2850">
    <property type="match status" value="1"/>
</dbReference>
<evidence type="ECO:0000256" key="1">
    <source>
        <dbReference type="ARBA" id="ARBA00004123"/>
    </source>
</evidence>
<dbReference type="Pfam" id="PF00623">
    <property type="entry name" value="RNA_pol_Rpb1_2"/>
    <property type="match status" value="1"/>
</dbReference>
<dbReference type="InterPro" id="IPR007066">
    <property type="entry name" value="RNA_pol_Rpb1_3"/>
</dbReference>
<keyword evidence="5 11" id="KW-0548">Nucleotidyltransferase</keyword>
<dbReference type="GO" id="GO:0006351">
    <property type="term" value="P:DNA-templated transcription"/>
    <property type="evidence" value="ECO:0007669"/>
    <property type="project" value="InterPro"/>
</dbReference>
<comment type="catalytic activity">
    <reaction evidence="11">
        <text>RNA(n) + a ribonucleoside 5'-triphosphate = RNA(n+1) + diphosphate</text>
        <dbReference type="Rhea" id="RHEA:21248"/>
        <dbReference type="Rhea" id="RHEA-COMP:14527"/>
        <dbReference type="Rhea" id="RHEA-COMP:17342"/>
        <dbReference type="ChEBI" id="CHEBI:33019"/>
        <dbReference type="ChEBI" id="CHEBI:61557"/>
        <dbReference type="ChEBI" id="CHEBI:140395"/>
        <dbReference type="EC" id="2.7.7.6"/>
    </reaction>
</comment>
<dbReference type="GO" id="GO:0003677">
    <property type="term" value="F:DNA binding"/>
    <property type="evidence" value="ECO:0007669"/>
    <property type="project" value="InterPro"/>
</dbReference>
<gene>
    <name evidence="14" type="ORF">GMRT_16372</name>
</gene>
<dbReference type="Gene3D" id="6.10.250.2940">
    <property type="match status" value="1"/>
</dbReference>
<dbReference type="InterPro" id="IPR007080">
    <property type="entry name" value="RNA_pol_Rpb1_1"/>
</dbReference>
<dbReference type="CDD" id="cd01435">
    <property type="entry name" value="RNAP_I_RPA1_N"/>
    <property type="match status" value="1"/>
</dbReference>
<keyword evidence="7" id="KW-0862">Zinc</keyword>
<dbReference type="GO" id="GO:0005736">
    <property type="term" value="C:RNA polymerase I complex"/>
    <property type="evidence" value="ECO:0007669"/>
    <property type="project" value="TreeGrafter"/>
</dbReference>
<dbReference type="InterPro" id="IPR045867">
    <property type="entry name" value="DNA-dir_RpoC_beta_prime"/>
</dbReference>
<feature type="region of interest" description="Disordered" evidence="12">
    <location>
        <begin position="1533"/>
        <end position="1614"/>
    </location>
</feature>
<evidence type="ECO:0000313" key="14">
    <source>
        <dbReference type="EMBL" id="TNJ26552.1"/>
    </source>
</evidence>
<comment type="function">
    <text evidence="11">DNA-dependent RNA polymerase catalyzes the transcription of DNA into RNA using the four ribonucleoside triphosphates as substrates.</text>
</comment>
<keyword evidence="15" id="KW-1185">Reference proteome</keyword>
<dbReference type="SUPFAM" id="SSF64484">
    <property type="entry name" value="beta and beta-prime subunits of DNA dependent RNA-polymerase"/>
    <property type="match status" value="1"/>
</dbReference>
<dbReference type="PANTHER" id="PTHR19376">
    <property type="entry name" value="DNA-DIRECTED RNA POLYMERASE"/>
    <property type="match status" value="1"/>
</dbReference>
<evidence type="ECO:0000256" key="5">
    <source>
        <dbReference type="ARBA" id="ARBA00022695"/>
    </source>
</evidence>
<comment type="similarity">
    <text evidence="2 11">Belongs to the RNA polymerase beta' chain family.</text>
</comment>
<evidence type="ECO:0000256" key="10">
    <source>
        <dbReference type="ARBA" id="ARBA00023242"/>
    </source>
</evidence>
<dbReference type="InterPro" id="IPR000722">
    <property type="entry name" value="RNA_pol_asu"/>
</dbReference>
<evidence type="ECO:0000313" key="15">
    <source>
        <dbReference type="Proteomes" id="UP000315496"/>
    </source>
</evidence>
<dbReference type="InterPro" id="IPR038120">
    <property type="entry name" value="Rpb1_funnel_sf"/>
</dbReference>